<dbReference type="STRING" id="240015.ACP_1800"/>
<sequence>MDSRPYSPSNGAVKLRRSLPLALALLSLLAVPAVSRAQQWPPPHHGFWGPPWRAPVAHSATFRIDGSVIQVDFAPGPLDLSTAQVLDWVKNAASSVATYYGRFPVSLDRILIVPAPGREGVLQGTTWGDVGGNPAFTRMRIGQHTTADDLNRDWMMTHEMVHTAFPTQQDDHHWIEEGLATYIEPVARVHNGLLPARKIWWDMMRDMPQGDPPPGDKGLDLTQTWGLTYWGGAQFCLLADVEIREQTHNRMGLEDALRGIVNHGGNISQNWPLTKALAVGDAATGTHVLEDLYARMGDHPVKVDLTALWKKLGVVREGDGVRFDRSAPEASIRKAITAMPATGRIAPRGYTPAPVPANQSSPGPHVQTVAGAGGAPSSRAKLTAMKKLLTRGAFYLAQSNSSREGKGRKARLTPW</sequence>
<feature type="chain" id="PRO_5002909343" description="Peptidase MA-like domain-containing protein" evidence="2">
    <location>
        <begin position="38"/>
        <end position="415"/>
    </location>
</feature>
<feature type="region of interest" description="Disordered" evidence="1">
    <location>
        <begin position="356"/>
        <end position="377"/>
    </location>
</feature>
<dbReference type="KEGG" id="aca:ACP_1800"/>
<dbReference type="AlphaFoldDB" id="C1F7R9"/>
<evidence type="ECO:0000256" key="1">
    <source>
        <dbReference type="SAM" id="MobiDB-lite"/>
    </source>
</evidence>
<evidence type="ECO:0000256" key="2">
    <source>
        <dbReference type="SAM" id="SignalP"/>
    </source>
</evidence>
<evidence type="ECO:0000313" key="3">
    <source>
        <dbReference type="EMBL" id="ACO33579.1"/>
    </source>
</evidence>
<keyword evidence="4" id="KW-1185">Reference proteome</keyword>
<accession>C1F7R9</accession>
<keyword evidence="2" id="KW-0732">Signal</keyword>
<evidence type="ECO:0000313" key="4">
    <source>
        <dbReference type="Proteomes" id="UP000002207"/>
    </source>
</evidence>
<dbReference type="EMBL" id="CP001472">
    <property type="protein sequence ID" value="ACO33579.1"/>
    <property type="molecule type" value="Genomic_DNA"/>
</dbReference>
<dbReference type="Proteomes" id="UP000002207">
    <property type="component" value="Chromosome"/>
</dbReference>
<dbReference type="HOGENOM" id="CLU_661614_0_0_0"/>
<proteinExistence type="predicted"/>
<evidence type="ECO:0008006" key="5">
    <source>
        <dbReference type="Google" id="ProtNLM"/>
    </source>
</evidence>
<organism evidence="3 4">
    <name type="scientific">Acidobacterium capsulatum (strain ATCC 51196 / DSM 11244 / BCRC 80197 / JCM 7670 / NBRC 15755 / NCIMB 13165 / 161)</name>
    <dbReference type="NCBI Taxonomy" id="240015"/>
    <lineage>
        <taxon>Bacteria</taxon>
        <taxon>Pseudomonadati</taxon>
        <taxon>Acidobacteriota</taxon>
        <taxon>Terriglobia</taxon>
        <taxon>Terriglobales</taxon>
        <taxon>Acidobacteriaceae</taxon>
        <taxon>Acidobacterium</taxon>
    </lineage>
</organism>
<dbReference type="eggNOG" id="COG3975">
    <property type="taxonomic scope" value="Bacteria"/>
</dbReference>
<feature type="signal peptide" evidence="2">
    <location>
        <begin position="1"/>
        <end position="37"/>
    </location>
</feature>
<reference evidence="3 4" key="1">
    <citation type="journal article" date="2009" name="Appl. Environ. Microbiol.">
        <title>Three genomes from the phylum Acidobacteria provide insight into the lifestyles of these microorganisms in soils.</title>
        <authorList>
            <person name="Ward N.L."/>
            <person name="Challacombe J.F."/>
            <person name="Janssen P.H."/>
            <person name="Henrissat B."/>
            <person name="Coutinho P.M."/>
            <person name="Wu M."/>
            <person name="Xie G."/>
            <person name="Haft D.H."/>
            <person name="Sait M."/>
            <person name="Badger J."/>
            <person name="Barabote R.D."/>
            <person name="Bradley B."/>
            <person name="Brettin T.S."/>
            <person name="Brinkac L.M."/>
            <person name="Bruce D."/>
            <person name="Creasy T."/>
            <person name="Daugherty S.C."/>
            <person name="Davidsen T.M."/>
            <person name="DeBoy R.T."/>
            <person name="Detter J.C."/>
            <person name="Dodson R.J."/>
            <person name="Durkin A.S."/>
            <person name="Ganapathy A."/>
            <person name="Gwinn-Giglio M."/>
            <person name="Han C.S."/>
            <person name="Khouri H."/>
            <person name="Kiss H."/>
            <person name="Kothari S.P."/>
            <person name="Madupu R."/>
            <person name="Nelson K.E."/>
            <person name="Nelson W.C."/>
            <person name="Paulsen I."/>
            <person name="Penn K."/>
            <person name="Ren Q."/>
            <person name="Rosovitz M.J."/>
            <person name="Selengut J.D."/>
            <person name="Shrivastava S."/>
            <person name="Sullivan S.A."/>
            <person name="Tapia R."/>
            <person name="Thompson L.S."/>
            <person name="Watkins K.L."/>
            <person name="Yang Q."/>
            <person name="Yu C."/>
            <person name="Zafar N."/>
            <person name="Zhou L."/>
            <person name="Kuske C.R."/>
        </authorList>
    </citation>
    <scope>NUCLEOTIDE SEQUENCE [LARGE SCALE GENOMIC DNA]</scope>
    <source>
        <strain evidence="4">ATCC 51196 / DSM 11244 / BCRC 80197 / JCM 7670 / NBRC 15755 / NCIMB 13165 / 161</strain>
    </source>
</reference>
<dbReference type="InParanoid" id="C1F7R9"/>
<name>C1F7R9_ACIC5</name>
<protein>
    <recommendedName>
        <fullName evidence="5">Peptidase MA-like domain-containing protein</fullName>
    </recommendedName>
</protein>
<gene>
    <name evidence="3" type="ordered locus">ACP_1800</name>
</gene>